<dbReference type="GO" id="GO:0006261">
    <property type="term" value="P:DNA-templated DNA replication"/>
    <property type="evidence" value="ECO:0007669"/>
    <property type="project" value="InterPro"/>
</dbReference>
<dbReference type="PROSITE" id="PS00447">
    <property type="entry name" value="DNA_POLYMERASE_A"/>
    <property type="match status" value="1"/>
</dbReference>
<dbReference type="EC" id="2.7.7.7" evidence="1"/>
<evidence type="ECO:0000313" key="8">
    <source>
        <dbReference type="EMBL" id="CAB4212426.1"/>
    </source>
</evidence>
<keyword evidence="9" id="KW-0540">Nuclease</keyword>
<keyword evidence="4" id="KW-0239">DNA-directed DNA polymerase</keyword>
<dbReference type="SUPFAM" id="SSF53098">
    <property type="entry name" value="Ribonuclease H-like"/>
    <property type="match status" value="1"/>
</dbReference>
<evidence type="ECO:0000256" key="6">
    <source>
        <dbReference type="ARBA" id="ARBA00049244"/>
    </source>
</evidence>
<dbReference type="PRINTS" id="PR00868">
    <property type="entry name" value="DNAPOLI"/>
</dbReference>
<dbReference type="GO" id="GO:0006302">
    <property type="term" value="P:double-strand break repair"/>
    <property type="evidence" value="ECO:0007669"/>
    <property type="project" value="TreeGrafter"/>
</dbReference>
<dbReference type="EMBL" id="LR798383">
    <property type="protein sequence ID" value="CAB5228135.1"/>
    <property type="molecule type" value="Genomic_DNA"/>
</dbReference>
<dbReference type="GO" id="GO:0004527">
    <property type="term" value="F:exonuclease activity"/>
    <property type="evidence" value="ECO:0007669"/>
    <property type="project" value="UniProtKB-KW"/>
</dbReference>
<name>A0A6J7XJP8_9CAUD</name>
<evidence type="ECO:0000256" key="3">
    <source>
        <dbReference type="ARBA" id="ARBA00022695"/>
    </source>
</evidence>
<dbReference type="Gene3D" id="1.10.150.20">
    <property type="entry name" value="5' to 3' exonuclease, C-terminal subdomain"/>
    <property type="match status" value="1"/>
</dbReference>
<dbReference type="InterPro" id="IPR001098">
    <property type="entry name" value="DNA-dir_DNA_pol_A_palm_dom"/>
</dbReference>
<reference evidence="9" key="1">
    <citation type="submission" date="2020-05" db="EMBL/GenBank/DDBJ databases">
        <authorList>
            <person name="Chiriac C."/>
            <person name="Salcher M."/>
            <person name="Ghai R."/>
            <person name="Kavagutti S V."/>
        </authorList>
    </citation>
    <scope>NUCLEOTIDE SEQUENCE</scope>
</reference>
<dbReference type="Gene3D" id="3.30.420.10">
    <property type="entry name" value="Ribonuclease H-like superfamily/Ribonuclease H"/>
    <property type="match status" value="1"/>
</dbReference>
<keyword evidence="5" id="KW-1194">Viral DNA replication</keyword>
<dbReference type="InterPro" id="IPR019760">
    <property type="entry name" value="DNA-dir_DNA_pol_A_CS"/>
</dbReference>
<dbReference type="GO" id="GO:0039693">
    <property type="term" value="P:viral DNA genome replication"/>
    <property type="evidence" value="ECO:0007669"/>
    <property type="project" value="UniProtKB-KW"/>
</dbReference>
<keyword evidence="2" id="KW-0808">Transferase</keyword>
<keyword evidence="9" id="KW-0269">Exonuclease</keyword>
<dbReference type="InterPro" id="IPR043502">
    <property type="entry name" value="DNA/RNA_pol_sf"/>
</dbReference>
<sequence length="601" mass="68516">MRTLVIDFETHDPHLKTIGPGWAYGLGEALCVGYKWTATSPEIVSGDFDLRSLFDEADTLVAHNAQYDIGYVSQNQQGTEWFKDKILVDTVILAKLYNNTEDSYSLDFLSKKYLKLEKTGGTLGDLVLKHKLINCKDHTTKLSKTKADNYAKSHMKQLYEIEPKVVEEYCKQDVNLCSRLYDFYLPHIPKDKIIFFSDLLKVLIKSRWNGVRVDSEKLYDIKIKLHKKRDAILAELKVLSGNEEFNPLSTADVAQVLLKTMKDLPKTEKGNISIVGKWLEEQDNPICQQIVQYRILEKLSRDFCDNILEIQSILPEQYKGKIYPTFNILGAETGRFSCSGPNLQQIPNAKKHKEIGELIRGSYIPAPGKLWASLDYSAQEPRFQVHYANCINAEGSDLLVQEYRKNPDLDLHQIVADMTGVNRNEAKTINLGISYGMGITKLAKSLNLSMFQAKLLLENFHNRLPYLKQLDEKAKESLKRKGHIETIGGRKLLLDKPMWNEDRNKEQTFEYKALNKLIQGSSADQIMMCLIELDKKGFTVISSIHDEINLEVNNLEEALYAKTIMENVLKLRVPVVAELCLGTTWGNAKKVEMNVTTKRGI</sequence>
<evidence type="ECO:0000313" key="9">
    <source>
        <dbReference type="EMBL" id="CAB5228135.1"/>
    </source>
</evidence>
<evidence type="ECO:0000256" key="5">
    <source>
        <dbReference type="ARBA" id="ARBA00023109"/>
    </source>
</evidence>
<dbReference type="SMART" id="SM00482">
    <property type="entry name" value="POLAc"/>
    <property type="match status" value="1"/>
</dbReference>
<evidence type="ECO:0000256" key="4">
    <source>
        <dbReference type="ARBA" id="ARBA00022932"/>
    </source>
</evidence>
<dbReference type="GO" id="GO:0003887">
    <property type="term" value="F:DNA-directed DNA polymerase activity"/>
    <property type="evidence" value="ECO:0007669"/>
    <property type="project" value="UniProtKB-KW"/>
</dbReference>
<proteinExistence type="predicted"/>
<dbReference type="InterPro" id="IPR002298">
    <property type="entry name" value="DNA_polymerase_A"/>
</dbReference>
<comment type="catalytic activity">
    <reaction evidence="6">
        <text>DNA(n) + a 2'-deoxyribonucleoside 5'-triphosphate = DNA(n+1) + diphosphate</text>
        <dbReference type="Rhea" id="RHEA:22508"/>
        <dbReference type="Rhea" id="RHEA-COMP:17339"/>
        <dbReference type="Rhea" id="RHEA-COMP:17340"/>
        <dbReference type="ChEBI" id="CHEBI:33019"/>
        <dbReference type="ChEBI" id="CHEBI:61560"/>
        <dbReference type="ChEBI" id="CHEBI:173112"/>
        <dbReference type="EC" id="2.7.7.7"/>
    </reaction>
</comment>
<dbReference type="GO" id="GO:0003677">
    <property type="term" value="F:DNA binding"/>
    <property type="evidence" value="ECO:0007669"/>
    <property type="project" value="InterPro"/>
</dbReference>
<dbReference type="InterPro" id="IPR012337">
    <property type="entry name" value="RNaseH-like_sf"/>
</dbReference>
<gene>
    <name evidence="8" type="ORF">UFOVP1437_35</name>
    <name evidence="9" type="ORF">UFOVP1531_29</name>
</gene>
<evidence type="ECO:0000256" key="1">
    <source>
        <dbReference type="ARBA" id="ARBA00012417"/>
    </source>
</evidence>
<accession>A0A6J7XJP8</accession>
<keyword evidence="3" id="KW-0548">Nucleotidyltransferase</keyword>
<feature type="domain" description="DNA-directed DNA polymerase family A palm" evidence="7">
    <location>
        <begin position="356"/>
        <end position="556"/>
    </location>
</feature>
<dbReference type="EMBL" id="LR797382">
    <property type="protein sequence ID" value="CAB4212426.1"/>
    <property type="molecule type" value="Genomic_DNA"/>
</dbReference>
<dbReference type="PANTHER" id="PTHR10133:SF62">
    <property type="entry name" value="DNA POLYMERASE THETA"/>
    <property type="match status" value="1"/>
</dbReference>
<dbReference type="Gene3D" id="1.20.1060.10">
    <property type="entry name" value="Taq DNA Polymerase, Chain T, domain 4"/>
    <property type="match status" value="1"/>
</dbReference>
<dbReference type="PANTHER" id="PTHR10133">
    <property type="entry name" value="DNA POLYMERASE I"/>
    <property type="match status" value="1"/>
</dbReference>
<keyword evidence="5" id="KW-0235">DNA replication</keyword>
<dbReference type="SUPFAM" id="SSF56672">
    <property type="entry name" value="DNA/RNA polymerases"/>
    <property type="match status" value="1"/>
</dbReference>
<evidence type="ECO:0000259" key="7">
    <source>
        <dbReference type="SMART" id="SM00482"/>
    </source>
</evidence>
<evidence type="ECO:0000256" key="2">
    <source>
        <dbReference type="ARBA" id="ARBA00022679"/>
    </source>
</evidence>
<dbReference type="Pfam" id="PF00476">
    <property type="entry name" value="DNA_pol_A"/>
    <property type="match status" value="1"/>
</dbReference>
<organism evidence="9">
    <name type="scientific">uncultured Caudovirales phage</name>
    <dbReference type="NCBI Taxonomy" id="2100421"/>
    <lineage>
        <taxon>Viruses</taxon>
        <taxon>Duplodnaviria</taxon>
        <taxon>Heunggongvirae</taxon>
        <taxon>Uroviricota</taxon>
        <taxon>Caudoviricetes</taxon>
        <taxon>Peduoviridae</taxon>
        <taxon>Maltschvirus</taxon>
        <taxon>Maltschvirus maltsch</taxon>
    </lineage>
</organism>
<protein>
    <recommendedName>
        <fullName evidence="1">DNA-directed DNA polymerase</fullName>
        <ecNumber evidence="1">2.7.7.7</ecNumber>
    </recommendedName>
</protein>
<keyword evidence="9" id="KW-0378">Hydrolase</keyword>
<dbReference type="Gene3D" id="3.30.70.370">
    <property type="match status" value="1"/>
</dbReference>
<dbReference type="InterPro" id="IPR036397">
    <property type="entry name" value="RNaseH_sf"/>
</dbReference>